<evidence type="ECO:0000313" key="2">
    <source>
        <dbReference type="Proteomes" id="UP000887575"/>
    </source>
</evidence>
<evidence type="ECO:0000256" key="1">
    <source>
        <dbReference type="SAM" id="SignalP"/>
    </source>
</evidence>
<keyword evidence="1" id="KW-0732">Signal</keyword>
<reference evidence="3" key="1">
    <citation type="submission" date="2024-02" db="UniProtKB">
        <authorList>
            <consortium name="WormBaseParasite"/>
        </authorList>
    </citation>
    <scope>IDENTIFICATION</scope>
</reference>
<dbReference type="WBParaSite" id="MBELARI_LOCUS6302">
    <property type="protein sequence ID" value="MBELARI_LOCUS6302"/>
    <property type="gene ID" value="MBELARI_LOCUS6302"/>
</dbReference>
<feature type="chain" id="PRO_5042287645" evidence="1">
    <location>
        <begin position="20"/>
        <end position="76"/>
    </location>
</feature>
<dbReference type="AlphaFoldDB" id="A0AAF3JAC7"/>
<protein>
    <submittedName>
        <fullName evidence="3">Uncharacterized protein</fullName>
    </submittedName>
</protein>
<dbReference type="Proteomes" id="UP000887575">
    <property type="component" value="Unassembled WGS sequence"/>
</dbReference>
<feature type="signal peptide" evidence="1">
    <location>
        <begin position="1"/>
        <end position="19"/>
    </location>
</feature>
<proteinExistence type="predicted"/>
<accession>A0AAF3JAC7</accession>
<keyword evidence="2" id="KW-1185">Reference proteome</keyword>
<name>A0AAF3JAC7_9BILA</name>
<organism evidence="2 3">
    <name type="scientific">Mesorhabditis belari</name>
    <dbReference type="NCBI Taxonomy" id="2138241"/>
    <lineage>
        <taxon>Eukaryota</taxon>
        <taxon>Metazoa</taxon>
        <taxon>Ecdysozoa</taxon>
        <taxon>Nematoda</taxon>
        <taxon>Chromadorea</taxon>
        <taxon>Rhabditida</taxon>
        <taxon>Rhabditina</taxon>
        <taxon>Rhabditomorpha</taxon>
        <taxon>Rhabditoidea</taxon>
        <taxon>Rhabditidae</taxon>
        <taxon>Mesorhabditinae</taxon>
        <taxon>Mesorhabditis</taxon>
    </lineage>
</organism>
<evidence type="ECO:0000313" key="3">
    <source>
        <dbReference type="WBParaSite" id="MBELARI_LOCUS6302"/>
    </source>
</evidence>
<sequence>MSSVRYFLCFLSLVLVTVALDCRKFSFAPACRGIMLKRSGETAPHHNFIQMLAQMSAEGHECVPISFLLDSLQCLY</sequence>